<dbReference type="RefSeq" id="XP_056045824.1">
    <property type="nucleotide sequence ID" value="XM_056190312.1"/>
</dbReference>
<dbReference type="Proteomes" id="UP001217417">
    <property type="component" value="Unassembled WGS sequence"/>
</dbReference>
<sequence length="150" mass="17014">MVHDDFMNEKKIEVDITAHAIEQQESNGTADEVAHMKIVNLFKAMNKTGDTGDEDPLADQASEFLYKKLLETSLEDNVNFDNEIYDKIQLMVNGPEAYGEDIDNYELDCLLEAVVIRYHSPYPEVRAVTDPFDTDMPVEIIVHTSLVLFG</sequence>
<organism evidence="1 2">
    <name type="scientific">Lipomyces tetrasporus</name>
    <dbReference type="NCBI Taxonomy" id="54092"/>
    <lineage>
        <taxon>Eukaryota</taxon>
        <taxon>Fungi</taxon>
        <taxon>Dikarya</taxon>
        <taxon>Ascomycota</taxon>
        <taxon>Saccharomycotina</taxon>
        <taxon>Lipomycetes</taxon>
        <taxon>Lipomycetales</taxon>
        <taxon>Lipomycetaceae</taxon>
        <taxon>Lipomyces</taxon>
    </lineage>
</organism>
<protein>
    <submittedName>
        <fullName evidence="1">Uncharacterized protein</fullName>
    </submittedName>
</protein>
<evidence type="ECO:0000313" key="1">
    <source>
        <dbReference type="EMBL" id="KAJ8102374.1"/>
    </source>
</evidence>
<dbReference type="GeneID" id="80885478"/>
<comment type="caution">
    <text evidence="1">The sequence shown here is derived from an EMBL/GenBank/DDBJ whole genome shotgun (WGS) entry which is preliminary data.</text>
</comment>
<dbReference type="EMBL" id="JARPMG010000003">
    <property type="protein sequence ID" value="KAJ8102374.1"/>
    <property type="molecule type" value="Genomic_DNA"/>
</dbReference>
<keyword evidence="2" id="KW-1185">Reference proteome</keyword>
<reference evidence="1" key="1">
    <citation type="submission" date="2023-03" db="EMBL/GenBank/DDBJ databases">
        <title>Near-Complete genome sequence of Lipomyces tetrasporous NRRL Y-64009, an oleaginous yeast capable of growing on lignocellulosic hydrolysates.</title>
        <authorList>
            <consortium name="Lawrence Berkeley National Laboratory"/>
            <person name="Jagtap S.S."/>
            <person name="Liu J.-J."/>
            <person name="Walukiewicz H.E."/>
            <person name="Pangilinan J."/>
            <person name="Lipzen A."/>
            <person name="Ahrendt S."/>
            <person name="Koriabine M."/>
            <person name="Cobaugh K."/>
            <person name="Salamov A."/>
            <person name="Yoshinaga Y."/>
            <person name="Ng V."/>
            <person name="Daum C."/>
            <person name="Grigoriev I.V."/>
            <person name="Slininger P.J."/>
            <person name="Dien B.S."/>
            <person name="Jin Y.-S."/>
            <person name="Rao C.V."/>
        </authorList>
    </citation>
    <scope>NUCLEOTIDE SEQUENCE</scope>
    <source>
        <strain evidence="1">NRRL Y-64009</strain>
    </source>
</reference>
<name>A0AAD7QVN9_9ASCO</name>
<evidence type="ECO:0000313" key="2">
    <source>
        <dbReference type="Proteomes" id="UP001217417"/>
    </source>
</evidence>
<gene>
    <name evidence="1" type="ORF">POJ06DRAFT_289294</name>
</gene>
<accession>A0AAD7QVN9</accession>
<dbReference type="AlphaFoldDB" id="A0AAD7QVN9"/>
<proteinExistence type="predicted"/>